<organism evidence="2">
    <name type="scientific">Fusobacterium hwasookii ChDC F174</name>
    <dbReference type="NCBI Taxonomy" id="1307442"/>
    <lineage>
        <taxon>Bacteria</taxon>
        <taxon>Fusobacteriati</taxon>
        <taxon>Fusobacteriota</taxon>
        <taxon>Fusobacteriia</taxon>
        <taxon>Fusobacteriales</taxon>
        <taxon>Fusobacteriaceae</taxon>
        <taxon>Fusobacterium</taxon>
    </lineage>
</organism>
<gene>
    <name evidence="2" type="ORF">RN87_01075</name>
</gene>
<accession>A0A0S2ZK13</accession>
<evidence type="ECO:0000256" key="1">
    <source>
        <dbReference type="SAM" id="Phobius"/>
    </source>
</evidence>
<proteinExistence type="predicted"/>
<dbReference type="Proteomes" id="UP000063275">
    <property type="component" value="Chromosome"/>
</dbReference>
<feature type="transmembrane region" description="Helical" evidence="1">
    <location>
        <begin position="5"/>
        <end position="22"/>
    </location>
</feature>
<sequence>MEYIYGGICGCLVILICLLIVLQKNKSRMKNQSIKKMKDIKYFPKKDSNDLFIEIEMLPVEAIKDENSLVEITDNKVLAQINNLIPNLIQVGNAINNSMLASQVIKNGVLYKAVLPAGAKLANSTTMNGAVRGFFSGANGIQGHANFVAVKVNNGAIPIATNSVVAAMGVASIIVGQYYMTKINTELKMINDGISQIQSFLDNEYKSKVFSLIAYIKKIIDFQTEILENDELRLSEILQLDRLEEKCTELLGQAHLTLIDLTKRVDLDYKMYEKTLETVNNWFIYQKILMNVMYKISDLRYILHFGAISRKQCNNLLLTYAKQNSEVQDRLKIWHKDITKRLSIDIEKCHRKRSGLKEGIHGIIGLIKNSNNYNFKHIEKRTVNMIKAQMSGHNNDYLISTSELYNEDVQLIVKNGKIYYLPNNETK</sequence>
<dbReference type="KEGG" id="fhw:RN87_01075"/>
<dbReference type="EMBL" id="CP013331">
    <property type="protein sequence ID" value="ALQ39192.1"/>
    <property type="molecule type" value="Genomic_DNA"/>
</dbReference>
<dbReference type="RefSeq" id="WP_029493622.1">
    <property type="nucleotide sequence ID" value="NZ_ATKF01000094.1"/>
</dbReference>
<name>A0A0S2ZK13_9FUSO</name>
<evidence type="ECO:0000313" key="2">
    <source>
        <dbReference type="EMBL" id="ALQ39192.1"/>
    </source>
</evidence>
<protein>
    <submittedName>
        <fullName evidence="2">Uncharacterized protein</fullName>
    </submittedName>
</protein>
<keyword evidence="1" id="KW-0812">Transmembrane</keyword>
<dbReference type="AlphaFoldDB" id="A0A0S2ZK13"/>
<keyword evidence="1" id="KW-1133">Transmembrane helix</keyword>
<evidence type="ECO:0000313" key="3">
    <source>
        <dbReference type="Proteomes" id="UP000063275"/>
    </source>
</evidence>
<keyword evidence="1" id="KW-0472">Membrane</keyword>
<reference evidence="2 3" key="1">
    <citation type="submission" date="2015-11" db="EMBL/GenBank/DDBJ databases">
        <authorList>
            <person name="Zhang Y."/>
            <person name="Guo Z."/>
        </authorList>
    </citation>
    <scope>NUCLEOTIDE SEQUENCE [LARGE SCALE GENOMIC DNA]</scope>
    <source>
        <strain evidence="2 3">ChDC F174</strain>
    </source>
</reference>